<proteinExistence type="inferred from homology"/>
<comment type="caution">
    <text evidence="4">The sequence shown here is derived from an EMBL/GenBank/DDBJ whole genome shotgun (WGS) entry which is preliminary data.</text>
</comment>
<keyword evidence="5" id="KW-1185">Reference proteome</keyword>
<feature type="region of interest" description="Disordered" evidence="2">
    <location>
        <begin position="467"/>
        <end position="509"/>
    </location>
</feature>
<dbReference type="AlphaFoldDB" id="A0AAE1EU08"/>
<evidence type="ECO:0000256" key="1">
    <source>
        <dbReference type="ARBA" id="ARBA00008901"/>
    </source>
</evidence>
<sequence>MNGEEISVLKTSQEKDLGVTTDEHLSFEEHIQEKVNNANRIMGMVRRSFEYLDVPMFRTIFKSIVRPHLEYAEWEASYSVISKQTIIMSHWFHRNPLKATAEVKFDLKMVASDSQAIKICSDLKQARVRLLELLPDANHEINVVEPALTLYLSLLRGLIESPDEESTDSSKLRHALRFRWTHSMLSNTPESHYDAIFDMVSVLQNTAFWYMKHASKIAAQEDVSMEEAKQVHRSLRRGAGLLKYAQDEWVSRLLESPPSGSDSDPRVHTAYLNQATAEAQEVTIARAIELNHNAALISALSNQTSKMFTTAADSIASLDEKKFGHWTKYLRLKGAFYATYAYNYAGQNLLNQDKCGEAIRALQEAQKKYEEAGVLCKEYSQVKGPGTQAKPEKHQFYRCLAPIIARTLEKCERENGMIYHQKVPYDPSELELKATYGLVAPEDYTIPPHAPLWSPVTYAAFDLTKNNADDPASKSKTSQKVEGDLPPVKEADIHQTTKDPKNNSGCSVM</sequence>
<protein>
    <recommendedName>
        <fullName evidence="3">BRO1 domain-containing protein</fullName>
    </recommendedName>
</protein>
<feature type="compositionally biased region" description="Basic and acidic residues" evidence="2">
    <location>
        <begin position="467"/>
        <end position="501"/>
    </location>
</feature>
<evidence type="ECO:0000256" key="2">
    <source>
        <dbReference type="SAM" id="MobiDB-lite"/>
    </source>
</evidence>
<evidence type="ECO:0000313" key="5">
    <source>
        <dbReference type="Proteomes" id="UP001286313"/>
    </source>
</evidence>
<dbReference type="PROSITE" id="PS51180">
    <property type="entry name" value="BRO1"/>
    <property type="match status" value="1"/>
</dbReference>
<dbReference type="PANTHER" id="PTHR23032:SF13">
    <property type="entry name" value="BRO1 DOMAIN-CONTAINING PROTEIN BROX"/>
    <property type="match status" value="1"/>
</dbReference>
<dbReference type="InterPro" id="IPR004328">
    <property type="entry name" value="BRO1_dom"/>
</dbReference>
<dbReference type="Proteomes" id="UP001286313">
    <property type="component" value="Unassembled WGS sequence"/>
</dbReference>
<evidence type="ECO:0000259" key="3">
    <source>
        <dbReference type="PROSITE" id="PS51180"/>
    </source>
</evidence>
<dbReference type="InterPro" id="IPR038898">
    <property type="entry name" value="BROX"/>
</dbReference>
<comment type="similarity">
    <text evidence="1">Belongs to the BROX family.</text>
</comment>
<dbReference type="InterPro" id="IPR038499">
    <property type="entry name" value="BRO1_sf"/>
</dbReference>
<name>A0AAE1EU08_PETCI</name>
<gene>
    <name evidence="4" type="ORF">Pcinc_032625</name>
</gene>
<dbReference type="Pfam" id="PF03097">
    <property type="entry name" value="BRO1"/>
    <property type="match status" value="1"/>
</dbReference>
<accession>A0AAE1EU08</accession>
<dbReference type="SMART" id="SM01041">
    <property type="entry name" value="BRO1"/>
    <property type="match status" value="1"/>
</dbReference>
<dbReference type="EMBL" id="JAWQEG010004490">
    <property type="protein sequence ID" value="KAK3861433.1"/>
    <property type="molecule type" value="Genomic_DNA"/>
</dbReference>
<reference evidence="4" key="1">
    <citation type="submission" date="2023-10" db="EMBL/GenBank/DDBJ databases">
        <title>Genome assemblies of two species of porcelain crab, Petrolisthes cinctipes and Petrolisthes manimaculis (Anomura: Porcellanidae).</title>
        <authorList>
            <person name="Angst P."/>
        </authorList>
    </citation>
    <scope>NUCLEOTIDE SEQUENCE</scope>
    <source>
        <strain evidence="4">PB745_01</strain>
        <tissue evidence="4">Gill</tissue>
    </source>
</reference>
<feature type="domain" description="BRO1" evidence="3">
    <location>
        <begin position="50"/>
        <end position="509"/>
    </location>
</feature>
<organism evidence="4 5">
    <name type="scientific">Petrolisthes cinctipes</name>
    <name type="common">Flat porcelain crab</name>
    <dbReference type="NCBI Taxonomy" id="88211"/>
    <lineage>
        <taxon>Eukaryota</taxon>
        <taxon>Metazoa</taxon>
        <taxon>Ecdysozoa</taxon>
        <taxon>Arthropoda</taxon>
        <taxon>Crustacea</taxon>
        <taxon>Multicrustacea</taxon>
        <taxon>Malacostraca</taxon>
        <taxon>Eumalacostraca</taxon>
        <taxon>Eucarida</taxon>
        <taxon>Decapoda</taxon>
        <taxon>Pleocyemata</taxon>
        <taxon>Anomura</taxon>
        <taxon>Galatheoidea</taxon>
        <taxon>Porcellanidae</taxon>
        <taxon>Petrolisthes</taxon>
    </lineage>
</organism>
<evidence type="ECO:0000313" key="4">
    <source>
        <dbReference type="EMBL" id="KAK3861433.1"/>
    </source>
</evidence>
<dbReference type="PANTHER" id="PTHR23032">
    <property type="entry name" value="BRO1 DOMAIN-CONTAINING PROTEIN BROX"/>
    <property type="match status" value="1"/>
</dbReference>
<dbReference type="Gene3D" id="1.25.40.280">
    <property type="entry name" value="alix/aip1 like domains"/>
    <property type="match status" value="1"/>
</dbReference>